<dbReference type="AlphaFoldDB" id="A0ABD0JE55"/>
<feature type="compositionally biased region" description="Polar residues" evidence="1">
    <location>
        <begin position="40"/>
        <end position="72"/>
    </location>
</feature>
<dbReference type="EMBL" id="JACVVK020000480">
    <property type="protein sequence ID" value="KAK7471731.1"/>
    <property type="molecule type" value="Genomic_DNA"/>
</dbReference>
<proteinExistence type="predicted"/>
<dbReference type="Proteomes" id="UP001519460">
    <property type="component" value="Unassembled WGS sequence"/>
</dbReference>
<gene>
    <name evidence="2" type="ORF">BaRGS_00035613</name>
</gene>
<sequence length="289" mass="30822">MPKELGENSGSAGVFGLLAERSSHYDGGFSHPLPSPPTPTWNAPSGNMKRCNSQPSISATETKTAVSHNTKDSQTVTVDDMRLAHGAVTSSTINNLFPSTGDYNSVAIRYDTAPQYRSNKILSSFHEEFQHFGERNRARGSSSAPTTPRDSRSDSSEGHLTPRSRESHTCSSSDSQTVSLARKTGISAAIASYSSRKLSRVSEEQSELGGGQIKGSRGKELVAHADGVVEKSQSGNLVGFAKPVDSIDGMSAQTGKPSISRQVFGWLHGPGNKVTVNRDEMNAFSPSSF</sequence>
<feature type="compositionally biased region" description="Polar residues" evidence="1">
    <location>
        <begin position="139"/>
        <end position="148"/>
    </location>
</feature>
<evidence type="ECO:0000313" key="3">
    <source>
        <dbReference type="Proteomes" id="UP001519460"/>
    </source>
</evidence>
<feature type="region of interest" description="Disordered" evidence="1">
    <location>
        <begin position="26"/>
        <end position="72"/>
    </location>
</feature>
<evidence type="ECO:0000313" key="2">
    <source>
        <dbReference type="EMBL" id="KAK7471731.1"/>
    </source>
</evidence>
<name>A0ABD0JE55_9CAEN</name>
<comment type="caution">
    <text evidence="2">The sequence shown here is derived from an EMBL/GenBank/DDBJ whole genome shotgun (WGS) entry which is preliminary data.</text>
</comment>
<keyword evidence="3" id="KW-1185">Reference proteome</keyword>
<feature type="compositionally biased region" description="Polar residues" evidence="1">
    <location>
        <begin position="169"/>
        <end position="178"/>
    </location>
</feature>
<organism evidence="2 3">
    <name type="scientific">Batillaria attramentaria</name>
    <dbReference type="NCBI Taxonomy" id="370345"/>
    <lineage>
        <taxon>Eukaryota</taxon>
        <taxon>Metazoa</taxon>
        <taxon>Spiralia</taxon>
        <taxon>Lophotrochozoa</taxon>
        <taxon>Mollusca</taxon>
        <taxon>Gastropoda</taxon>
        <taxon>Caenogastropoda</taxon>
        <taxon>Sorbeoconcha</taxon>
        <taxon>Cerithioidea</taxon>
        <taxon>Batillariidae</taxon>
        <taxon>Batillaria</taxon>
    </lineage>
</organism>
<feature type="region of interest" description="Disordered" evidence="1">
    <location>
        <begin position="132"/>
        <end position="178"/>
    </location>
</feature>
<reference evidence="2 3" key="1">
    <citation type="journal article" date="2023" name="Sci. Data">
        <title>Genome assembly of the Korean intertidal mud-creeper Batillaria attramentaria.</title>
        <authorList>
            <person name="Patra A.K."/>
            <person name="Ho P.T."/>
            <person name="Jun S."/>
            <person name="Lee S.J."/>
            <person name="Kim Y."/>
            <person name="Won Y.J."/>
        </authorList>
    </citation>
    <scope>NUCLEOTIDE SEQUENCE [LARGE SCALE GENOMIC DNA]</scope>
    <source>
        <strain evidence="2">Wonlab-2016</strain>
    </source>
</reference>
<protein>
    <submittedName>
        <fullName evidence="2">Uncharacterized protein</fullName>
    </submittedName>
</protein>
<evidence type="ECO:0000256" key="1">
    <source>
        <dbReference type="SAM" id="MobiDB-lite"/>
    </source>
</evidence>
<accession>A0ABD0JE55</accession>